<evidence type="ECO:0000313" key="2">
    <source>
        <dbReference type="EMBL" id="GAA4384839.1"/>
    </source>
</evidence>
<dbReference type="Pfam" id="PF00313">
    <property type="entry name" value="CSD"/>
    <property type="match status" value="1"/>
</dbReference>
<gene>
    <name evidence="2" type="ORF">GCM10023167_06050</name>
</gene>
<comment type="caution">
    <text evidence="2">The sequence shown here is derived from an EMBL/GenBank/DDBJ whole genome shotgun (WGS) entry which is preliminary data.</text>
</comment>
<proteinExistence type="predicted"/>
<reference evidence="3" key="1">
    <citation type="journal article" date="2019" name="Int. J. Syst. Evol. Microbiol.">
        <title>The Global Catalogue of Microorganisms (GCM) 10K type strain sequencing project: providing services to taxonomists for standard genome sequencing and annotation.</title>
        <authorList>
            <consortium name="The Broad Institute Genomics Platform"/>
            <consortium name="The Broad Institute Genome Sequencing Center for Infectious Disease"/>
            <person name="Wu L."/>
            <person name="Ma J."/>
        </authorList>
    </citation>
    <scope>NUCLEOTIDE SEQUENCE [LARGE SCALE GENOMIC DNA]</scope>
    <source>
        <strain evidence="3">JCM 17808</strain>
    </source>
</reference>
<evidence type="ECO:0000313" key="3">
    <source>
        <dbReference type="Proteomes" id="UP001500642"/>
    </source>
</evidence>
<accession>A0ABP8J4E4</accession>
<dbReference type="PRINTS" id="PR00050">
    <property type="entry name" value="COLDSHOCK"/>
</dbReference>
<dbReference type="PROSITE" id="PS51857">
    <property type="entry name" value="CSD_2"/>
    <property type="match status" value="1"/>
</dbReference>
<sequence>MPTGRVKWFDADKGFGFVTADDGEQVFLHSTALPDGAEIKQGTRLDFDMIDGRKGKQVLKARLIEPPVAKRARRDPDKTAMMIEDVIRLLDDTSNGLRRGRYPDSGHSHKVAEVLRAIADDLEG</sequence>
<dbReference type="InterPro" id="IPR012340">
    <property type="entry name" value="NA-bd_OB-fold"/>
</dbReference>
<feature type="domain" description="CSD" evidence="1">
    <location>
        <begin position="1"/>
        <end position="66"/>
    </location>
</feature>
<organism evidence="2 3">
    <name type="scientific">Brevibacterium pityocampae</name>
    <dbReference type="NCBI Taxonomy" id="506594"/>
    <lineage>
        <taxon>Bacteria</taxon>
        <taxon>Bacillati</taxon>
        <taxon>Actinomycetota</taxon>
        <taxon>Actinomycetes</taxon>
        <taxon>Micrococcales</taxon>
        <taxon>Brevibacteriaceae</taxon>
        <taxon>Brevibacterium</taxon>
    </lineage>
</organism>
<dbReference type="Gene3D" id="2.40.50.140">
    <property type="entry name" value="Nucleic acid-binding proteins"/>
    <property type="match status" value="1"/>
</dbReference>
<dbReference type="SUPFAM" id="SSF50249">
    <property type="entry name" value="Nucleic acid-binding proteins"/>
    <property type="match status" value="1"/>
</dbReference>
<dbReference type="EMBL" id="BAABGL010000002">
    <property type="protein sequence ID" value="GAA4384839.1"/>
    <property type="molecule type" value="Genomic_DNA"/>
</dbReference>
<dbReference type="Proteomes" id="UP001500642">
    <property type="component" value="Unassembled WGS sequence"/>
</dbReference>
<dbReference type="CDD" id="cd04458">
    <property type="entry name" value="CSP_CDS"/>
    <property type="match status" value="1"/>
</dbReference>
<dbReference type="RefSeq" id="WP_137318922.1">
    <property type="nucleotide sequence ID" value="NZ_BAABGL010000002.1"/>
</dbReference>
<dbReference type="InterPro" id="IPR002059">
    <property type="entry name" value="CSP_DNA-bd"/>
</dbReference>
<dbReference type="SMART" id="SM00357">
    <property type="entry name" value="CSP"/>
    <property type="match status" value="1"/>
</dbReference>
<name>A0ABP8J4E4_9MICO</name>
<evidence type="ECO:0000259" key="1">
    <source>
        <dbReference type="PROSITE" id="PS51857"/>
    </source>
</evidence>
<protein>
    <submittedName>
        <fullName evidence="2">Cold shock domain-containing protein</fullName>
    </submittedName>
</protein>
<keyword evidence="3" id="KW-1185">Reference proteome</keyword>
<dbReference type="InterPro" id="IPR011129">
    <property type="entry name" value="CSD"/>
</dbReference>